<evidence type="ECO:0000256" key="1">
    <source>
        <dbReference type="ARBA" id="ARBA00004141"/>
    </source>
</evidence>
<dbReference type="PANTHER" id="PTHR30474:SF1">
    <property type="entry name" value="PEPTIDOGLYCAN GLYCOSYLTRANSFERASE MRDB"/>
    <property type="match status" value="1"/>
</dbReference>
<reference evidence="7" key="1">
    <citation type="submission" date="2021-06" db="EMBL/GenBank/DDBJ databases">
        <title>44 bacteria genomes isolated from Dapeng, Shenzhen.</title>
        <authorList>
            <person name="Zheng W."/>
            <person name="Yu S."/>
            <person name="Huang Y."/>
        </authorList>
    </citation>
    <scope>NUCLEOTIDE SEQUENCE</scope>
    <source>
        <strain evidence="7">DP5N28-2</strain>
    </source>
</reference>
<proteinExistence type="predicted"/>
<feature type="transmembrane region" description="Helical" evidence="6">
    <location>
        <begin position="167"/>
        <end position="185"/>
    </location>
</feature>
<feature type="transmembrane region" description="Helical" evidence="6">
    <location>
        <begin position="438"/>
        <end position="459"/>
    </location>
</feature>
<dbReference type="InterPro" id="IPR001182">
    <property type="entry name" value="FtsW/RodA"/>
</dbReference>
<dbReference type="GO" id="GO:0008360">
    <property type="term" value="P:regulation of cell shape"/>
    <property type="evidence" value="ECO:0007669"/>
    <property type="project" value="UniProtKB-KW"/>
</dbReference>
<evidence type="ECO:0000313" key="8">
    <source>
        <dbReference type="Proteomes" id="UP000753961"/>
    </source>
</evidence>
<feature type="transmembrane region" description="Helical" evidence="6">
    <location>
        <begin position="51"/>
        <end position="69"/>
    </location>
</feature>
<organism evidence="7 8">
    <name type="scientific">Membranihabitans marinus</name>
    <dbReference type="NCBI Taxonomy" id="1227546"/>
    <lineage>
        <taxon>Bacteria</taxon>
        <taxon>Pseudomonadati</taxon>
        <taxon>Bacteroidota</taxon>
        <taxon>Saprospiria</taxon>
        <taxon>Saprospirales</taxon>
        <taxon>Saprospiraceae</taxon>
        <taxon>Membranihabitans</taxon>
    </lineage>
</organism>
<keyword evidence="5 6" id="KW-0472">Membrane</keyword>
<dbReference type="RefSeq" id="WP_222579658.1">
    <property type="nucleotide sequence ID" value="NZ_JAHVHU010000007.1"/>
</dbReference>
<dbReference type="NCBIfam" id="NF037961">
    <property type="entry name" value="RodA_shape"/>
    <property type="match status" value="2"/>
</dbReference>
<evidence type="ECO:0000313" key="7">
    <source>
        <dbReference type="EMBL" id="MBY5958125.1"/>
    </source>
</evidence>
<gene>
    <name evidence="7" type="primary">rodA</name>
    <name evidence="7" type="ORF">KUV50_08295</name>
</gene>
<protein>
    <submittedName>
        <fullName evidence="7">Rod shape-determining protein RodA</fullName>
    </submittedName>
</protein>
<sequence length="464" mass="51741">MKTKSSPTYDWLLFVLFFAILIIGWFIKVAATPATSWSEVHIWSLDTAVGMQTFWTIAAALVFFSALLIEKKFWNVFSLPIYLISLLFLVLVLIFGSEINGAKAWLNVGGISIQPVEFAKFATCLSLSNYLANPSVKVTNVRSMLIAFVIIVIPVLLILIQPDVGSALIFFAFSFVLFRNGLSIWPFVVVFLLGVVFIMTLSFTVYSTIAFLLLLLMFVYASQYNFSKYWIGSILLLAIANVVFFKNDLDVLILIIDGAFALVMTLLTIREGKLRLVSMVTSVLLMLSALSYTTSYVFYNVLKPHQQDRLNVWLHPERCDPRGSLYNVVLSKMAISSGGIDGKGYMQGTLTKLNYVPEHTTDFIFCIVGEEQGFVGSVIIMAVFLIMVMRILYVAERSSTRFVTNFGYGLAGVLFFHVFINIGMTLGMVPVIGIPLPFISFGGSALLGFTLMFAVFINISRKNV</sequence>
<feature type="transmembrane region" description="Helical" evidence="6">
    <location>
        <begin position="76"/>
        <end position="96"/>
    </location>
</feature>
<keyword evidence="3" id="KW-0133">Cell shape</keyword>
<feature type="transmembrane region" description="Helical" evidence="6">
    <location>
        <begin position="276"/>
        <end position="299"/>
    </location>
</feature>
<dbReference type="PANTHER" id="PTHR30474">
    <property type="entry name" value="CELL CYCLE PROTEIN"/>
    <property type="match status" value="1"/>
</dbReference>
<feature type="transmembrane region" description="Helical" evidence="6">
    <location>
        <begin position="191"/>
        <end position="217"/>
    </location>
</feature>
<feature type="transmembrane region" description="Helical" evidence="6">
    <location>
        <begin position="374"/>
        <end position="394"/>
    </location>
</feature>
<evidence type="ECO:0000256" key="5">
    <source>
        <dbReference type="ARBA" id="ARBA00023136"/>
    </source>
</evidence>
<name>A0A953L8U9_9BACT</name>
<keyword evidence="8" id="KW-1185">Reference proteome</keyword>
<keyword evidence="4 6" id="KW-1133">Transmembrane helix</keyword>
<dbReference type="Pfam" id="PF01098">
    <property type="entry name" value="FTSW_RODA_SPOVE"/>
    <property type="match status" value="2"/>
</dbReference>
<evidence type="ECO:0000256" key="4">
    <source>
        <dbReference type="ARBA" id="ARBA00022989"/>
    </source>
</evidence>
<dbReference type="GO" id="GO:0051301">
    <property type="term" value="P:cell division"/>
    <property type="evidence" value="ECO:0007669"/>
    <property type="project" value="InterPro"/>
</dbReference>
<accession>A0A953L8U9</accession>
<keyword evidence="2 6" id="KW-0812">Transmembrane</keyword>
<feature type="transmembrane region" description="Helical" evidence="6">
    <location>
        <begin position="229"/>
        <end position="245"/>
    </location>
</feature>
<dbReference type="EMBL" id="JAHVHU010000007">
    <property type="protein sequence ID" value="MBY5958125.1"/>
    <property type="molecule type" value="Genomic_DNA"/>
</dbReference>
<dbReference type="GO" id="GO:0015648">
    <property type="term" value="F:lipid-linked peptidoglycan transporter activity"/>
    <property type="evidence" value="ECO:0007669"/>
    <property type="project" value="TreeGrafter"/>
</dbReference>
<feature type="transmembrane region" description="Helical" evidence="6">
    <location>
        <begin position="251"/>
        <end position="269"/>
    </location>
</feature>
<feature type="transmembrane region" description="Helical" evidence="6">
    <location>
        <begin position="141"/>
        <end position="160"/>
    </location>
</feature>
<evidence type="ECO:0000256" key="2">
    <source>
        <dbReference type="ARBA" id="ARBA00022692"/>
    </source>
</evidence>
<dbReference type="GO" id="GO:0032153">
    <property type="term" value="C:cell division site"/>
    <property type="evidence" value="ECO:0007669"/>
    <property type="project" value="TreeGrafter"/>
</dbReference>
<dbReference type="GO" id="GO:0005886">
    <property type="term" value="C:plasma membrane"/>
    <property type="evidence" value="ECO:0007669"/>
    <property type="project" value="TreeGrafter"/>
</dbReference>
<feature type="transmembrane region" description="Helical" evidence="6">
    <location>
        <begin position="12"/>
        <end position="31"/>
    </location>
</feature>
<dbReference type="Proteomes" id="UP000753961">
    <property type="component" value="Unassembled WGS sequence"/>
</dbReference>
<dbReference type="AlphaFoldDB" id="A0A953L8U9"/>
<evidence type="ECO:0000256" key="3">
    <source>
        <dbReference type="ARBA" id="ARBA00022960"/>
    </source>
</evidence>
<evidence type="ECO:0000256" key="6">
    <source>
        <dbReference type="SAM" id="Phobius"/>
    </source>
</evidence>
<feature type="transmembrane region" description="Helical" evidence="6">
    <location>
        <begin position="406"/>
        <end position="432"/>
    </location>
</feature>
<comment type="subcellular location">
    <subcellularLocation>
        <location evidence="1">Membrane</location>
        <topology evidence="1">Multi-pass membrane protein</topology>
    </subcellularLocation>
</comment>
<comment type="caution">
    <text evidence="7">The sequence shown here is derived from an EMBL/GenBank/DDBJ whole genome shotgun (WGS) entry which is preliminary data.</text>
</comment>